<keyword evidence="3" id="KW-1185">Reference proteome</keyword>
<evidence type="ECO:0000256" key="1">
    <source>
        <dbReference type="SAM" id="SignalP"/>
    </source>
</evidence>
<evidence type="ECO:0008006" key="4">
    <source>
        <dbReference type="Google" id="ProtNLM"/>
    </source>
</evidence>
<gene>
    <name evidence="2" type="ORF">B0T22DRAFT_373944</name>
</gene>
<proteinExistence type="predicted"/>
<feature type="chain" id="PRO_5042238984" description="Ecp2 effector protein domain-containing protein" evidence="1">
    <location>
        <begin position="20"/>
        <end position="243"/>
    </location>
</feature>
<sequence>MLFVNVLAAALALATSIVAFKLPEGLPDGSYIAFIDENGQEAHQPFSVELQKHLSTFPSAKGPSKPSPEAHNTTLEARQDNFWETWCGCGISLPHGNTDRAVQGIKDQCKNAANSAGAGACAMNSDNAWYTIYGDVVAFMCYGGEATVKEISLAFEKVTHACGWYIAGSSQHEKGFWEELVYGYMYYSPGLDFCKNSVGITVELLSAVDEAEGEWRTVSCIWDSRMVLSRKQGREIAMGFGLL</sequence>
<keyword evidence="1" id="KW-0732">Signal</keyword>
<reference evidence="2" key="1">
    <citation type="journal article" date="2023" name="Mol. Phylogenet. Evol.">
        <title>Genome-scale phylogeny and comparative genomics of the fungal order Sordariales.</title>
        <authorList>
            <person name="Hensen N."/>
            <person name="Bonometti L."/>
            <person name="Westerberg I."/>
            <person name="Brannstrom I.O."/>
            <person name="Guillou S."/>
            <person name="Cros-Aarteil S."/>
            <person name="Calhoun S."/>
            <person name="Haridas S."/>
            <person name="Kuo A."/>
            <person name="Mondo S."/>
            <person name="Pangilinan J."/>
            <person name="Riley R."/>
            <person name="LaButti K."/>
            <person name="Andreopoulos B."/>
            <person name="Lipzen A."/>
            <person name="Chen C."/>
            <person name="Yan M."/>
            <person name="Daum C."/>
            <person name="Ng V."/>
            <person name="Clum A."/>
            <person name="Steindorff A."/>
            <person name="Ohm R.A."/>
            <person name="Martin F."/>
            <person name="Silar P."/>
            <person name="Natvig D.O."/>
            <person name="Lalanne C."/>
            <person name="Gautier V."/>
            <person name="Ament-Velasquez S.L."/>
            <person name="Kruys A."/>
            <person name="Hutchinson M.I."/>
            <person name="Powell A.J."/>
            <person name="Barry K."/>
            <person name="Miller A.N."/>
            <person name="Grigoriev I.V."/>
            <person name="Debuchy R."/>
            <person name="Gladieux P."/>
            <person name="Hiltunen Thoren M."/>
            <person name="Johannesson H."/>
        </authorList>
    </citation>
    <scope>NUCLEOTIDE SEQUENCE</scope>
    <source>
        <strain evidence="2">CBS 314.62</strain>
    </source>
</reference>
<reference evidence="2" key="2">
    <citation type="submission" date="2023-06" db="EMBL/GenBank/DDBJ databases">
        <authorList>
            <consortium name="Lawrence Berkeley National Laboratory"/>
            <person name="Haridas S."/>
            <person name="Hensen N."/>
            <person name="Bonometti L."/>
            <person name="Westerberg I."/>
            <person name="Brannstrom I.O."/>
            <person name="Guillou S."/>
            <person name="Cros-Aarteil S."/>
            <person name="Calhoun S."/>
            <person name="Kuo A."/>
            <person name="Mondo S."/>
            <person name="Pangilinan J."/>
            <person name="Riley R."/>
            <person name="Labutti K."/>
            <person name="Andreopoulos B."/>
            <person name="Lipzen A."/>
            <person name="Chen C."/>
            <person name="Yanf M."/>
            <person name="Daum C."/>
            <person name="Ng V."/>
            <person name="Clum A."/>
            <person name="Steindorff A."/>
            <person name="Ohm R."/>
            <person name="Martin F."/>
            <person name="Silar P."/>
            <person name="Natvig D."/>
            <person name="Lalanne C."/>
            <person name="Gautier V."/>
            <person name="Ament-Velasquez S.L."/>
            <person name="Kruys A."/>
            <person name="Hutchinson M.I."/>
            <person name="Powell A.J."/>
            <person name="Barry K."/>
            <person name="Miller A.N."/>
            <person name="Grigoriev I.V."/>
            <person name="Debuchy R."/>
            <person name="Gladieux P."/>
            <person name="Thoren M.H."/>
            <person name="Johannesson H."/>
        </authorList>
    </citation>
    <scope>NUCLEOTIDE SEQUENCE</scope>
    <source>
        <strain evidence="2">CBS 314.62</strain>
    </source>
</reference>
<dbReference type="EMBL" id="JAULSO010000001">
    <property type="protein sequence ID" value="KAK3693331.1"/>
    <property type="molecule type" value="Genomic_DNA"/>
</dbReference>
<dbReference type="Proteomes" id="UP001270362">
    <property type="component" value="Unassembled WGS sequence"/>
</dbReference>
<accession>A0AAE0XHD4</accession>
<protein>
    <recommendedName>
        <fullName evidence="4">Ecp2 effector protein domain-containing protein</fullName>
    </recommendedName>
</protein>
<comment type="caution">
    <text evidence="2">The sequence shown here is derived from an EMBL/GenBank/DDBJ whole genome shotgun (WGS) entry which is preliminary data.</text>
</comment>
<feature type="signal peptide" evidence="1">
    <location>
        <begin position="1"/>
        <end position="19"/>
    </location>
</feature>
<evidence type="ECO:0000313" key="2">
    <source>
        <dbReference type="EMBL" id="KAK3693331.1"/>
    </source>
</evidence>
<organism evidence="2 3">
    <name type="scientific">Podospora appendiculata</name>
    <dbReference type="NCBI Taxonomy" id="314037"/>
    <lineage>
        <taxon>Eukaryota</taxon>
        <taxon>Fungi</taxon>
        <taxon>Dikarya</taxon>
        <taxon>Ascomycota</taxon>
        <taxon>Pezizomycotina</taxon>
        <taxon>Sordariomycetes</taxon>
        <taxon>Sordariomycetidae</taxon>
        <taxon>Sordariales</taxon>
        <taxon>Podosporaceae</taxon>
        <taxon>Podospora</taxon>
    </lineage>
</organism>
<evidence type="ECO:0000313" key="3">
    <source>
        <dbReference type="Proteomes" id="UP001270362"/>
    </source>
</evidence>
<name>A0AAE0XHD4_9PEZI</name>
<dbReference type="AlphaFoldDB" id="A0AAE0XHD4"/>